<name>A0ACD1ADZ4_9FIRM</name>
<reference evidence="1" key="1">
    <citation type="submission" date="2019-08" db="EMBL/GenBank/DDBJ databases">
        <title>Genome sequence of Clostridiales bacterium MT110.</title>
        <authorList>
            <person name="Cao J."/>
        </authorList>
    </citation>
    <scope>NUCLEOTIDE SEQUENCE</scope>
    <source>
        <strain evidence="1">MT110</strain>
    </source>
</reference>
<sequence>MNQMDLNQLKYFREVAKTGNMSKAAQDLYITQPNLSRSIARLEKEIGACLFDHRKGKIVLNEYGRAFLSSVELIFSELNFGVQTVRRLYETSQNNLSLACTIDGFLCDVLKDFFLSNPTIGIKQLNLTPDEVMGRLLDHTLSLAVTSYEIQHEQIATQLLGQEEYVLLMHQSHPLARNTELSISQLANQKFICDASRLDLQNLIKICAKADFYPNVAYEVQNSGLTYQLLEENAGIAFTPFPQYVVMRKLCSNSAVRYVKIKDDIPKAIIAVVHHKNYVFNSAGIEFVEFLRYWLQRENNVLNEFRDMPQTI</sequence>
<evidence type="ECO:0000313" key="1">
    <source>
        <dbReference type="EMBL" id="QOX64691.1"/>
    </source>
</evidence>
<keyword evidence="2" id="KW-1185">Reference proteome</keyword>
<proteinExistence type="predicted"/>
<accession>A0ACD1ADZ4</accession>
<dbReference type="Proteomes" id="UP000594014">
    <property type="component" value="Chromosome"/>
</dbReference>
<dbReference type="EMBL" id="CP042469">
    <property type="protein sequence ID" value="QOX64691.1"/>
    <property type="molecule type" value="Genomic_DNA"/>
</dbReference>
<gene>
    <name evidence="1" type="ORF">FRZ06_15740</name>
</gene>
<evidence type="ECO:0000313" key="2">
    <source>
        <dbReference type="Proteomes" id="UP000594014"/>
    </source>
</evidence>
<organism evidence="1 2">
    <name type="scientific">Anoxybacterium hadale</name>
    <dbReference type="NCBI Taxonomy" id="3408580"/>
    <lineage>
        <taxon>Bacteria</taxon>
        <taxon>Bacillati</taxon>
        <taxon>Bacillota</taxon>
        <taxon>Clostridia</taxon>
        <taxon>Peptostreptococcales</taxon>
        <taxon>Anaerovoracaceae</taxon>
        <taxon>Anoxybacterium</taxon>
    </lineage>
</organism>
<protein>
    <submittedName>
        <fullName evidence="1">LysR family transcriptional regulator</fullName>
    </submittedName>
</protein>